<dbReference type="InterPro" id="IPR055245">
    <property type="entry name" value="HTH_proteobacteria"/>
</dbReference>
<dbReference type="Proteomes" id="UP000389128">
    <property type="component" value="Unassembled WGS sequence"/>
</dbReference>
<dbReference type="Pfam" id="PF14090">
    <property type="entry name" value="HTH_39"/>
    <property type="match status" value="1"/>
</dbReference>
<reference evidence="2 3" key="1">
    <citation type="submission" date="2019-01" db="EMBL/GenBank/DDBJ databases">
        <title>Zoogloea oleivorans genome sequencing and assembly.</title>
        <authorList>
            <person name="Tancsics A."/>
            <person name="Farkas M."/>
            <person name="Kriszt B."/>
            <person name="Maroti G."/>
            <person name="Horvath B."/>
        </authorList>
    </citation>
    <scope>NUCLEOTIDE SEQUENCE [LARGE SCALE GENOMIC DNA]</scope>
    <source>
        <strain evidence="2 3">Buc</strain>
    </source>
</reference>
<organism evidence="2 3">
    <name type="scientific">Zoogloea oleivorans</name>
    <dbReference type="NCBI Taxonomy" id="1552750"/>
    <lineage>
        <taxon>Bacteria</taxon>
        <taxon>Pseudomonadati</taxon>
        <taxon>Pseudomonadota</taxon>
        <taxon>Betaproteobacteria</taxon>
        <taxon>Rhodocyclales</taxon>
        <taxon>Zoogloeaceae</taxon>
        <taxon>Zoogloea</taxon>
    </lineage>
</organism>
<evidence type="ECO:0000313" key="3">
    <source>
        <dbReference type="Proteomes" id="UP000389128"/>
    </source>
</evidence>
<evidence type="ECO:0000259" key="1">
    <source>
        <dbReference type="Pfam" id="PF14090"/>
    </source>
</evidence>
<gene>
    <name evidence="2" type="ORF">ETQ85_17740</name>
</gene>
<sequence length="108" mass="11657">MMAGTFPKSGTQAARLLSVLLTGLAIGPLNGWRNIGIYRLADTVLQLRKAGWAVQTDRVERDNRFGERCSFASYTLPGDVIDAAGEDGQTFARHEAAMMASTVRKVAA</sequence>
<dbReference type="AlphaFoldDB" id="A0A6C2CMT8"/>
<proteinExistence type="predicted"/>
<dbReference type="EMBL" id="SDKK01000017">
    <property type="protein sequence ID" value="TYC54729.1"/>
    <property type="molecule type" value="Genomic_DNA"/>
</dbReference>
<keyword evidence="3" id="KW-1185">Reference proteome</keyword>
<dbReference type="RefSeq" id="WP_148580422.1">
    <property type="nucleotide sequence ID" value="NZ_SDKK01000017.1"/>
</dbReference>
<accession>A0A6C2CMT8</accession>
<feature type="domain" description="Winged helix-turn-helix" evidence="1">
    <location>
        <begin position="11"/>
        <end position="76"/>
    </location>
</feature>
<evidence type="ECO:0000313" key="2">
    <source>
        <dbReference type="EMBL" id="TYC54729.1"/>
    </source>
</evidence>
<protein>
    <recommendedName>
        <fullName evidence="1">Winged helix-turn-helix domain-containing protein</fullName>
    </recommendedName>
</protein>
<name>A0A6C2CMT8_9RHOO</name>
<comment type="caution">
    <text evidence="2">The sequence shown here is derived from an EMBL/GenBank/DDBJ whole genome shotgun (WGS) entry which is preliminary data.</text>
</comment>